<dbReference type="GO" id="GO:0007059">
    <property type="term" value="P:chromosome segregation"/>
    <property type="evidence" value="ECO:0007669"/>
    <property type="project" value="UniProtKB-KW"/>
</dbReference>
<proteinExistence type="inferred from homology"/>
<sequence length="330" mass="38486">MSITNDIIIDIIEEMSSRFNQEDLAFLRNILTTQLYKYNLSAKSTELVVYDENEDLNMYKKFFAVKKLKGLTIRSLNFYKNSLDDFFKIVQKSIKDIETDDIRYYLSTKMMTATAVTVNGYRRAVSSFFTFLLHEEYITKNPMWQIEKIKEKKQVKQPFSAEDIEKIRDKIKNIRDEALFEFLYSTGCRVSEAVNCNIEDVNFNKNEVIVLGKGNKERTVYLNAKAKFILQKYIESRTDNNKALFATLDSPYNRLKASGIEIVIRQLGKEAGVENAHPHRMRRTAATRALRAGMPIEQVQKMLGHESIDTTQIYARIDQSDLKRSHERMM</sequence>
<evidence type="ECO:0000313" key="15">
    <source>
        <dbReference type="Proteomes" id="UP000005244"/>
    </source>
</evidence>
<comment type="similarity">
    <text evidence="3">Belongs to the 'phage' integrase family.</text>
</comment>
<accession>J5UHA9</accession>
<dbReference type="Gene3D" id="1.10.150.130">
    <property type="match status" value="1"/>
</dbReference>
<dbReference type="PROSITE" id="PS51898">
    <property type="entry name" value="TYR_RECOMBINASE"/>
    <property type="match status" value="1"/>
</dbReference>
<keyword evidence="9" id="KW-0233">DNA recombination</keyword>
<evidence type="ECO:0000256" key="2">
    <source>
        <dbReference type="ARBA" id="ARBA00004496"/>
    </source>
</evidence>
<keyword evidence="15" id="KW-1185">Reference proteome</keyword>
<comment type="subcellular location">
    <subcellularLocation>
        <location evidence="2">Cytoplasm</location>
    </subcellularLocation>
</comment>
<evidence type="ECO:0000313" key="14">
    <source>
        <dbReference type="EMBL" id="EJU22544.1"/>
    </source>
</evidence>
<keyword evidence="8 11" id="KW-0238">DNA-binding</keyword>
<comment type="function">
    <text evidence="1">Site-specific tyrosine recombinase, which acts by catalyzing the cutting and rejoining of the recombining DNA molecules.</text>
</comment>
<keyword evidence="4" id="KW-0963">Cytoplasm</keyword>
<dbReference type="InterPro" id="IPR010998">
    <property type="entry name" value="Integrase_recombinase_N"/>
</dbReference>
<dbReference type="InterPro" id="IPR050090">
    <property type="entry name" value="Tyrosine_recombinase_XerCD"/>
</dbReference>
<dbReference type="Pfam" id="PF00589">
    <property type="entry name" value="Phage_integrase"/>
    <property type="match status" value="1"/>
</dbReference>
<keyword evidence="7" id="KW-0229">DNA integration</keyword>
<evidence type="ECO:0000256" key="7">
    <source>
        <dbReference type="ARBA" id="ARBA00022908"/>
    </source>
</evidence>
<dbReference type="AlphaFoldDB" id="J5UHA9"/>
<dbReference type="Gene3D" id="1.10.443.10">
    <property type="entry name" value="Intergrase catalytic core"/>
    <property type="match status" value="1"/>
</dbReference>
<evidence type="ECO:0000256" key="1">
    <source>
        <dbReference type="ARBA" id="ARBA00003283"/>
    </source>
</evidence>
<dbReference type="InterPro" id="IPR004107">
    <property type="entry name" value="Integrase_SAM-like_N"/>
</dbReference>
<dbReference type="GO" id="GO:0006310">
    <property type="term" value="P:DNA recombination"/>
    <property type="evidence" value="ECO:0007669"/>
    <property type="project" value="UniProtKB-KW"/>
</dbReference>
<protein>
    <submittedName>
        <fullName evidence="14">Site-specific recombinase, phage integrase family</fullName>
    </submittedName>
</protein>
<organism evidence="14 15">
    <name type="scientific">Peptoanaerobacter stomatis</name>
    <dbReference type="NCBI Taxonomy" id="796937"/>
    <lineage>
        <taxon>Bacteria</taxon>
        <taxon>Bacillati</taxon>
        <taxon>Bacillota</taxon>
        <taxon>Clostridia</taxon>
        <taxon>Peptostreptococcales</taxon>
        <taxon>Filifactoraceae</taxon>
        <taxon>Peptoanaerobacter</taxon>
    </lineage>
</organism>
<dbReference type="GO" id="GO:0015074">
    <property type="term" value="P:DNA integration"/>
    <property type="evidence" value="ECO:0007669"/>
    <property type="project" value="UniProtKB-KW"/>
</dbReference>
<dbReference type="RefSeq" id="WP_009531001.1">
    <property type="nucleotide sequence ID" value="NZ_ALNK01000021.1"/>
</dbReference>
<evidence type="ECO:0000256" key="10">
    <source>
        <dbReference type="ARBA" id="ARBA00023306"/>
    </source>
</evidence>
<evidence type="ECO:0000259" key="12">
    <source>
        <dbReference type="PROSITE" id="PS51898"/>
    </source>
</evidence>
<dbReference type="GO" id="GO:0003677">
    <property type="term" value="F:DNA binding"/>
    <property type="evidence" value="ECO:0007669"/>
    <property type="project" value="UniProtKB-UniRule"/>
</dbReference>
<feature type="domain" description="Core-binding (CB)" evidence="13">
    <location>
        <begin position="53"/>
        <end position="133"/>
    </location>
</feature>
<dbReference type="InterPro" id="IPR013762">
    <property type="entry name" value="Integrase-like_cat_sf"/>
</dbReference>
<evidence type="ECO:0000256" key="5">
    <source>
        <dbReference type="ARBA" id="ARBA00022618"/>
    </source>
</evidence>
<keyword evidence="10" id="KW-0131">Cell cycle</keyword>
<evidence type="ECO:0000256" key="6">
    <source>
        <dbReference type="ARBA" id="ARBA00022829"/>
    </source>
</evidence>
<comment type="caution">
    <text evidence="14">The sequence shown here is derived from an EMBL/GenBank/DDBJ whole genome shotgun (WGS) entry which is preliminary data.</text>
</comment>
<evidence type="ECO:0000259" key="13">
    <source>
        <dbReference type="PROSITE" id="PS51900"/>
    </source>
</evidence>
<dbReference type="EMBL" id="ALNK01000021">
    <property type="protein sequence ID" value="EJU22544.1"/>
    <property type="molecule type" value="Genomic_DNA"/>
</dbReference>
<dbReference type="GO" id="GO:0051301">
    <property type="term" value="P:cell division"/>
    <property type="evidence" value="ECO:0007669"/>
    <property type="project" value="UniProtKB-KW"/>
</dbReference>
<dbReference type="PROSITE" id="PS51900">
    <property type="entry name" value="CB"/>
    <property type="match status" value="1"/>
</dbReference>
<feature type="domain" description="Tyr recombinase" evidence="12">
    <location>
        <begin position="154"/>
        <end position="327"/>
    </location>
</feature>
<dbReference type="InterPro" id="IPR011010">
    <property type="entry name" value="DNA_brk_join_enz"/>
</dbReference>
<name>J5UHA9_9FIRM</name>
<evidence type="ECO:0000256" key="11">
    <source>
        <dbReference type="PROSITE-ProRule" id="PRU01248"/>
    </source>
</evidence>
<evidence type="ECO:0000256" key="8">
    <source>
        <dbReference type="ARBA" id="ARBA00023125"/>
    </source>
</evidence>
<evidence type="ECO:0000256" key="9">
    <source>
        <dbReference type="ARBA" id="ARBA00023172"/>
    </source>
</evidence>
<dbReference type="InterPro" id="IPR002104">
    <property type="entry name" value="Integrase_catalytic"/>
</dbReference>
<evidence type="ECO:0000256" key="3">
    <source>
        <dbReference type="ARBA" id="ARBA00008857"/>
    </source>
</evidence>
<evidence type="ECO:0000256" key="4">
    <source>
        <dbReference type="ARBA" id="ARBA00022490"/>
    </source>
</evidence>
<dbReference type="PANTHER" id="PTHR30349:SF77">
    <property type="entry name" value="TYROSINE RECOMBINASE XERC"/>
    <property type="match status" value="1"/>
</dbReference>
<keyword evidence="5" id="KW-0132">Cell division</keyword>
<dbReference type="GO" id="GO:0005737">
    <property type="term" value="C:cytoplasm"/>
    <property type="evidence" value="ECO:0007669"/>
    <property type="project" value="UniProtKB-SubCell"/>
</dbReference>
<keyword evidence="6" id="KW-0159">Chromosome partition</keyword>
<dbReference type="SUPFAM" id="SSF56349">
    <property type="entry name" value="DNA breaking-rejoining enzymes"/>
    <property type="match status" value="1"/>
</dbReference>
<reference evidence="14 15" key="1">
    <citation type="submission" date="2012-07" db="EMBL/GenBank/DDBJ databases">
        <authorList>
            <person name="Durkin A.S."/>
            <person name="McCorrison J."/>
            <person name="Torralba M."/>
            <person name="Gillis M."/>
            <person name="Methe B."/>
            <person name="Sutton G."/>
            <person name="Nelson K.E."/>
        </authorList>
    </citation>
    <scope>NUCLEOTIDE SEQUENCE [LARGE SCALE GENOMIC DNA]</scope>
    <source>
        <strain evidence="14 15">OBRC8</strain>
    </source>
</reference>
<dbReference type="InterPro" id="IPR044068">
    <property type="entry name" value="CB"/>
</dbReference>
<dbReference type="Pfam" id="PF13495">
    <property type="entry name" value="Phage_int_SAM_4"/>
    <property type="match status" value="1"/>
</dbReference>
<dbReference type="Proteomes" id="UP000005244">
    <property type="component" value="Unassembled WGS sequence"/>
</dbReference>
<gene>
    <name evidence="14" type="ORF">HMPREF1143_1732</name>
</gene>
<dbReference type="PANTHER" id="PTHR30349">
    <property type="entry name" value="PHAGE INTEGRASE-RELATED"/>
    <property type="match status" value="1"/>
</dbReference>
<dbReference type="PATRIC" id="fig|796941.3.peg.1154"/>